<comment type="caution">
    <text evidence="1">The sequence shown here is derived from an EMBL/GenBank/DDBJ whole genome shotgun (WGS) entry which is preliminary data.</text>
</comment>
<evidence type="ECO:0000313" key="1">
    <source>
        <dbReference type="EMBL" id="MCW1242939.1"/>
    </source>
</evidence>
<evidence type="ECO:0000313" key="2">
    <source>
        <dbReference type="Proteomes" id="UP001061999"/>
    </source>
</evidence>
<organism evidence="1 2">
    <name type="scientific">Pseudomonas agronomica</name>
    <dbReference type="NCBI Taxonomy" id="2979328"/>
    <lineage>
        <taxon>Bacteria</taxon>
        <taxon>Pseudomonadati</taxon>
        <taxon>Pseudomonadota</taxon>
        <taxon>Gammaproteobacteria</taxon>
        <taxon>Pseudomonadales</taxon>
        <taxon>Pseudomonadaceae</taxon>
        <taxon>Pseudomonas</taxon>
    </lineage>
</organism>
<dbReference type="Proteomes" id="UP001061999">
    <property type="component" value="Unassembled WGS sequence"/>
</dbReference>
<dbReference type="EMBL" id="JAOSHO010000004">
    <property type="protein sequence ID" value="MCW1242939.1"/>
    <property type="molecule type" value="Genomic_DNA"/>
</dbReference>
<protein>
    <submittedName>
        <fullName evidence="1">Uncharacterized protein</fullName>
    </submittedName>
</protein>
<name>A0ABT3F2N9_9PSED</name>
<proteinExistence type="predicted"/>
<sequence length="105" mass="12021">MHDDLIDDTGFELGLPSREEMLKHQVDILCSDLELTRRNLRASHRELAGLIVMYRGALKEIGTLKAENERLRWTLSDIYHRQSQEATKKIGYAYGDHTPKANPSA</sequence>
<accession>A0ABT3F2N9</accession>
<dbReference type="RefSeq" id="WP_264426082.1">
    <property type="nucleotide sequence ID" value="NZ_JAOSHO010000004.1"/>
</dbReference>
<keyword evidence="2" id="KW-1185">Reference proteome</keyword>
<reference evidence="1" key="1">
    <citation type="submission" date="2022-07" db="EMBL/GenBank/DDBJ databases">
        <title>Pseudomonas agronomica sp. nov.: a novel bacterium with biotechnological application in the synthesis of biofertilizers from valorized agricultural residues.</title>
        <authorList>
            <person name="Robas M."/>
            <person name="Fernandez V.M."/>
            <person name="Luna L."/>
            <person name="Provanza A."/>
            <person name="Jimenez P.A."/>
        </authorList>
    </citation>
    <scope>NUCLEOTIDE SEQUENCE</scope>
    <source>
        <strain evidence="1">SAICEU22T</strain>
    </source>
</reference>
<gene>
    <name evidence="1" type="ORF">OC610_00835</name>
</gene>